<organism evidence="11 12">
    <name type="scientific">Drosophila willistoni</name>
    <name type="common">Fruit fly</name>
    <dbReference type="NCBI Taxonomy" id="7260"/>
    <lineage>
        <taxon>Eukaryota</taxon>
        <taxon>Metazoa</taxon>
        <taxon>Ecdysozoa</taxon>
        <taxon>Arthropoda</taxon>
        <taxon>Hexapoda</taxon>
        <taxon>Insecta</taxon>
        <taxon>Pterygota</taxon>
        <taxon>Neoptera</taxon>
        <taxon>Endopterygota</taxon>
        <taxon>Diptera</taxon>
        <taxon>Brachycera</taxon>
        <taxon>Muscomorpha</taxon>
        <taxon>Ephydroidea</taxon>
        <taxon>Drosophilidae</taxon>
        <taxon>Drosophila</taxon>
        <taxon>Sophophora</taxon>
    </lineage>
</organism>
<evidence type="ECO:0000256" key="9">
    <source>
        <dbReference type="ARBA" id="ARBA00023224"/>
    </source>
</evidence>
<keyword evidence="7 10" id="KW-0472">Membrane</keyword>
<name>A0A0Q9WUG1_DROWI</name>
<feature type="transmembrane region" description="Helical" evidence="10">
    <location>
        <begin position="43"/>
        <end position="60"/>
    </location>
</feature>
<evidence type="ECO:0000256" key="1">
    <source>
        <dbReference type="ARBA" id="ARBA00004651"/>
    </source>
</evidence>
<keyword evidence="9" id="KW-0807">Transducer</keyword>
<comment type="subcellular location">
    <subcellularLocation>
        <location evidence="1">Cell membrane</location>
        <topology evidence="1">Multi-pass membrane protein</topology>
    </subcellularLocation>
</comment>
<proteinExistence type="predicted"/>
<dbReference type="GO" id="GO:0007165">
    <property type="term" value="P:signal transduction"/>
    <property type="evidence" value="ECO:0007669"/>
    <property type="project" value="UniProtKB-KW"/>
</dbReference>
<dbReference type="AlphaFoldDB" id="A0A0Q9WUG1"/>
<dbReference type="InParanoid" id="A0A0Q9WUG1"/>
<dbReference type="eggNOG" id="ENOG502SSPN">
    <property type="taxonomic scope" value="Eukaryota"/>
</dbReference>
<reference evidence="11 12" key="1">
    <citation type="journal article" date="2007" name="Nature">
        <title>Evolution of genes and genomes on the Drosophila phylogeny.</title>
        <authorList>
            <consortium name="Drosophila 12 Genomes Consortium"/>
            <person name="Clark A.G."/>
            <person name="Eisen M.B."/>
            <person name="Smith D.R."/>
            <person name="Bergman C.M."/>
            <person name="Oliver B."/>
            <person name="Markow T.A."/>
            <person name="Kaufman T.C."/>
            <person name="Kellis M."/>
            <person name="Gelbart W."/>
            <person name="Iyer V.N."/>
            <person name="Pollard D.A."/>
            <person name="Sackton T.B."/>
            <person name="Larracuente A.M."/>
            <person name="Singh N.D."/>
            <person name="Abad J.P."/>
            <person name="Abt D.N."/>
            <person name="Adryan B."/>
            <person name="Aguade M."/>
            <person name="Akashi H."/>
            <person name="Anderson W.W."/>
            <person name="Aquadro C.F."/>
            <person name="Ardell D.H."/>
            <person name="Arguello R."/>
            <person name="Artieri C.G."/>
            <person name="Barbash D.A."/>
            <person name="Barker D."/>
            <person name="Barsanti P."/>
            <person name="Batterham P."/>
            <person name="Batzoglou S."/>
            <person name="Begun D."/>
            <person name="Bhutkar A."/>
            <person name="Blanco E."/>
            <person name="Bosak S.A."/>
            <person name="Bradley R.K."/>
            <person name="Brand A.D."/>
            <person name="Brent M.R."/>
            <person name="Brooks A.N."/>
            <person name="Brown R.H."/>
            <person name="Butlin R.K."/>
            <person name="Caggese C."/>
            <person name="Calvi B.R."/>
            <person name="Bernardo de Carvalho A."/>
            <person name="Caspi A."/>
            <person name="Castrezana S."/>
            <person name="Celniker S.E."/>
            <person name="Chang J.L."/>
            <person name="Chapple C."/>
            <person name="Chatterji S."/>
            <person name="Chinwalla A."/>
            <person name="Civetta A."/>
            <person name="Clifton S.W."/>
            <person name="Comeron J.M."/>
            <person name="Costello J.C."/>
            <person name="Coyne J.A."/>
            <person name="Daub J."/>
            <person name="David R.G."/>
            <person name="Delcher A.L."/>
            <person name="Delehaunty K."/>
            <person name="Do C.B."/>
            <person name="Ebling H."/>
            <person name="Edwards K."/>
            <person name="Eickbush T."/>
            <person name="Evans J.D."/>
            <person name="Filipski A."/>
            <person name="Findeiss S."/>
            <person name="Freyhult E."/>
            <person name="Fulton L."/>
            <person name="Fulton R."/>
            <person name="Garcia A.C."/>
            <person name="Gardiner A."/>
            <person name="Garfield D.A."/>
            <person name="Garvin B.E."/>
            <person name="Gibson G."/>
            <person name="Gilbert D."/>
            <person name="Gnerre S."/>
            <person name="Godfrey J."/>
            <person name="Good R."/>
            <person name="Gotea V."/>
            <person name="Gravely B."/>
            <person name="Greenberg A.J."/>
            <person name="Griffiths-Jones S."/>
            <person name="Gross S."/>
            <person name="Guigo R."/>
            <person name="Gustafson E.A."/>
            <person name="Haerty W."/>
            <person name="Hahn M.W."/>
            <person name="Halligan D.L."/>
            <person name="Halpern A.L."/>
            <person name="Halter G.M."/>
            <person name="Han M.V."/>
            <person name="Heger A."/>
            <person name="Hillier L."/>
            <person name="Hinrichs A.S."/>
            <person name="Holmes I."/>
            <person name="Hoskins R.A."/>
            <person name="Hubisz M.J."/>
            <person name="Hultmark D."/>
            <person name="Huntley M.A."/>
            <person name="Jaffe D.B."/>
            <person name="Jagadeeshan S."/>
            <person name="Jeck W.R."/>
            <person name="Johnson J."/>
            <person name="Jones C.D."/>
            <person name="Jordan W.C."/>
            <person name="Karpen G.H."/>
            <person name="Kataoka E."/>
            <person name="Keightley P.D."/>
            <person name="Kheradpour P."/>
            <person name="Kirkness E.F."/>
            <person name="Koerich L.B."/>
            <person name="Kristiansen K."/>
            <person name="Kudrna D."/>
            <person name="Kulathinal R.J."/>
            <person name="Kumar S."/>
            <person name="Kwok R."/>
            <person name="Lander E."/>
            <person name="Langley C.H."/>
            <person name="Lapoint R."/>
            <person name="Lazzaro B.P."/>
            <person name="Lee S.J."/>
            <person name="Levesque L."/>
            <person name="Li R."/>
            <person name="Lin C.F."/>
            <person name="Lin M.F."/>
            <person name="Lindblad-Toh K."/>
            <person name="Llopart A."/>
            <person name="Long M."/>
            <person name="Low L."/>
            <person name="Lozovsky E."/>
            <person name="Lu J."/>
            <person name="Luo M."/>
            <person name="Machado C.A."/>
            <person name="Makalowski W."/>
            <person name="Marzo M."/>
            <person name="Matsuda M."/>
            <person name="Matzkin L."/>
            <person name="McAllister B."/>
            <person name="McBride C.S."/>
            <person name="McKernan B."/>
            <person name="McKernan K."/>
            <person name="Mendez-Lago M."/>
            <person name="Minx P."/>
            <person name="Mollenhauer M.U."/>
            <person name="Montooth K."/>
            <person name="Mount S.M."/>
            <person name="Mu X."/>
            <person name="Myers E."/>
            <person name="Negre B."/>
            <person name="Newfeld S."/>
            <person name="Nielsen R."/>
            <person name="Noor M.A."/>
            <person name="O'Grady P."/>
            <person name="Pachter L."/>
            <person name="Papaceit M."/>
            <person name="Parisi M.J."/>
            <person name="Parisi M."/>
            <person name="Parts L."/>
            <person name="Pedersen J.S."/>
            <person name="Pesole G."/>
            <person name="Phillippy A.M."/>
            <person name="Ponting C.P."/>
            <person name="Pop M."/>
            <person name="Porcelli D."/>
            <person name="Powell J.R."/>
            <person name="Prohaska S."/>
            <person name="Pruitt K."/>
            <person name="Puig M."/>
            <person name="Quesneville H."/>
            <person name="Ram K.R."/>
            <person name="Rand D."/>
            <person name="Rasmussen M.D."/>
            <person name="Reed L.K."/>
            <person name="Reenan R."/>
            <person name="Reily A."/>
            <person name="Remington K.A."/>
            <person name="Rieger T.T."/>
            <person name="Ritchie M.G."/>
            <person name="Robin C."/>
            <person name="Rogers Y.H."/>
            <person name="Rohde C."/>
            <person name="Rozas J."/>
            <person name="Rubenfield M.J."/>
            <person name="Ruiz A."/>
            <person name="Russo S."/>
            <person name="Salzberg S.L."/>
            <person name="Sanchez-Gracia A."/>
            <person name="Saranga D.J."/>
            <person name="Sato H."/>
            <person name="Schaeffer S.W."/>
            <person name="Schatz M.C."/>
            <person name="Schlenke T."/>
            <person name="Schwartz R."/>
            <person name="Segarra C."/>
            <person name="Singh R.S."/>
            <person name="Sirot L."/>
            <person name="Sirota M."/>
            <person name="Sisneros N.B."/>
            <person name="Smith C.D."/>
            <person name="Smith T.F."/>
            <person name="Spieth J."/>
            <person name="Stage D.E."/>
            <person name="Stark A."/>
            <person name="Stephan W."/>
            <person name="Strausberg R.L."/>
            <person name="Strempel S."/>
            <person name="Sturgill D."/>
            <person name="Sutton G."/>
            <person name="Sutton G.G."/>
            <person name="Tao W."/>
            <person name="Teichmann S."/>
            <person name="Tobari Y.N."/>
            <person name="Tomimura Y."/>
            <person name="Tsolas J.M."/>
            <person name="Valente V.L."/>
            <person name="Venter E."/>
            <person name="Venter J.C."/>
            <person name="Vicario S."/>
            <person name="Vieira F.G."/>
            <person name="Vilella A.J."/>
            <person name="Villasante A."/>
            <person name="Walenz B."/>
            <person name="Wang J."/>
            <person name="Wasserman M."/>
            <person name="Watts T."/>
            <person name="Wilson D."/>
            <person name="Wilson R.K."/>
            <person name="Wing R.A."/>
            <person name="Wolfner M.F."/>
            <person name="Wong A."/>
            <person name="Wong G.K."/>
            <person name="Wu C.I."/>
            <person name="Wu G."/>
            <person name="Yamamoto D."/>
            <person name="Yang H.P."/>
            <person name="Yang S.P."/>
            <person name="Yorke J.A."/>
            <person name="Yoshida K."/>
            <person name="Zdobnov E."/>
            <person name="Zhang P."/>
            <person name="Zhang Y."/>
            <person name="Zimin A.V."/>
            <person name="Baldwin J."/>
            <person name="Abdouelleil A."/>
            <person name="Abdulkadir J."/>
            <person name="Abebe A."/>
            <person name="Abera B."/>
            <person name="Abreu J."/>
            <person name="Acer S.C."/>
            <person name="Aftuck L."/>
            <person name="Alexander A."/>
            <person name="An P."/>
            <person name="Anderson E."/>
            <person name="Anderson S."/>
            <person name="Arachi H."/>
            <person name="Azer M."/>
            <person name="Bachantsang P."/>
            <person name="Barry A."/>
            <person name="Bayul T."/>
            <person name="Berlin A."/>
            <person name="Bessette D."/>
            <person name="Bloom T."/>
            <person name="Blye J."/>
            <person name="Boguslavskiy L."/>
            <person name="Bonnet C."/>
            <person name="Boukhgalter B."/>
            <person name="Bourzgui I."/>
            <person name="Brown A."/>
            <person name="Cahill P."/>
            <person name="Channer S."/>
            <person name="Cheshatsang Y."/>
            <person name="Chuda L."/>
            <person name="Citroen M."/>
            <person name="Collymore A."/>
            <person name="Cooke P."/>
            <person name="Costello M."/>
            <person name="D'Aco K."/>
            <person name="Daza R."/>
            <person name="De Haan G."/>
            <person name="DeGray S."/>
            <person name="DeMaso C."/>
            <person name="Dhargay N."/>
            <person name="Dooley K."/>
            <person name="Dooley E."/>
            <person name="Doricent M."/>
            <person name="Dorje P."/>
            <person name="Dorjee K."/>
            <person name="Dupes A."/>
            <person name="Elong R."/>
            <person name="Falk J."/>
            <person name="Farina A."/>
            <person name="Faro S."/>
            <person name="Ferguson D."/>
            <person name="Fisher S."/>
            <person name="Foley C.D."/>
            <person name="Franke A."/>
            <person name="Friedrich D."/>
            <person name="Gadbois L."/>
            <person name="Gearin G."/>
            <person name="Gearin C.R."/>
            <person name="Giannoukos G."/>
            <person name="Goode T."/>
            <person name="Graham J."/>
            <person name="Grandbois E."/>
            <person name="Grewal S."/>
            <person name="Gyaltsen K."/>
            <person name="Hafez N."/>
            <person name="Hagos B."/>
            <person name="Hall J."/>
            <person name="Henson C."/>
            <person name="Hollinger A."/>
            <person name="Honan T."/>
            <person name="Huard M.D."/>
            <person name="Hughes L."/>
            <person name="Hurhula B."/>
            <person name="Husby M.E."/>
            <person name="Kamat A."/>
            <person name="Kanga B."/>
            <person name="Kashin S."/>
            <person name="Khazanovich D."/>
            <person name="Kisner P."/>
            <person name="Lance K."/>
            <person name="Lara M."/>
            <person name="Lee W."/>
            <person name="Lennon N."/>
            <person name="Letendre F."/>
            <person name="LeVine R."/>
            <person name="Lipovsky A."/>
            <person name="Liu X."/>
            <person name="Liu J."/>
            <person name="Liu S."/>
            <person name="Lokyitsang T."/>
            <person name="Lokyitsang Y."/>
            <person name="Lubonja R."/>
            <person name="Lui A."/>
            <person name="MacDonald P."/>
            <person name="Magnisalis V."/>
            <person name="Maru K."/>
            <person name="Matthews C."/>
            <person name="McCusker W."/>
            <person name="McDonough S."/>
            <person name="Mehta T."/>
            <person name="Meldrim J."/>
            <person name="Meneus L."/>
            <person name="Mihai O."/>
            <person name="Mihalev A."/>
            <person name="Mihova T."/>
            <person name="Mittelman R."/>
            <person name="Mlenga V."/>
            <person name="Montmayeur A."/>
            <person name="Mulrain L."/>
            <person name="Navidi A."/>
            <person name="Naylor J."/>
            <person name="Negash T."/>
            <person name="Nguyen T."/>
            <person name="Nguyen N."/>
            <person name="Nicol R."/>
            <person name="Norbu C."/>
            <person name="Norbu N."/>
            <person name="Novod N."/>
            <person name="O'Neill B."/>
            <person name="Osman S."/>
            <person name="Markiewicz E."/>
            <person name="Oyono O.L."/>
            <person name="Patti C."/>
            <person name="Phunkhang P."/>
            <person name="Pierre F."/>
            <person name="Priest M."/>
            <person name="Raghuraman S."/>
            <person name="Rege F."/>
            <person name="Reyes R."/>
            <person name="Rise C."/>
            <person name="Rogov P."/>
            <person name="Ross K."/>
            <person name="Ryan E."/>
            <person name="Settipalli S."/>
            <person name="Shea T."/>
            <person name="Sherpa N."/>
            <person name="Shi L."/>
            <person name="Shih D."/>
            <person name="Sparrow T."/>
            <person name="Spaulding J."/>
            <person name="Stalker J."/>
            <person name="Stange-Thomann N."/>
            <person name="Stavropoulos S."/>
            <person name="Stone C."/>
            <person name="Strader C."/>
            <person name="Tesfaye S."/>
            <person name="Thomson T."/>
            <person name="Thoulutsang Y."/>
            <person name="Thoulutsang D."/>
            <person name="Topham K."/>
            <person name="Topping I."/>
            <person name="Tsamla T."/>
            <person name="Vassiliev H."/>
            <person name="Vo A."/>
            <person name="Wangchuk T."/>
            <person name="Wangdi T."/>
            <person name="Weiand M."/>
            <person name="Wilkinson J."/>
            <person name="Wilson A."/>
            <person name="Yadav S."/>
            <person name="Young G."/>
            <person name="Yu Q."/>
            <person name="Zembek L."/>
            <person name="Zhong D."/>
            <person name="Zimmer A."/>
            <person name="Zwirko Z."/>
            <person name="Jaffe D.B."/>
            <person name="Alvarez P."/>
            <person name="Brockman W."/>
            <person name="Butler J."/>
            <person name="Chin C."/>
            <person name="Gnerre S."/>
            <person name="Grabherr M."/>
            <person name="Kleber M."/>
            <person name="Mauceli E."/>
            <person name="MacCallum I."/>
        </authorList>
    </citation>
    <scope>NUCLEOTIDE SEQUENCE [LARGE SCALE GENOMIC DNA]</scope>
    <source>
        <strain evidence="12">Tucson 14030-0811.24</strain>
    </source>
</reference>
<evidence type="ECO:0000256" key="4">
    <source>
        <dbReference type="ARBA" id="ARBA00022692"/>
    </source>
</evidence>
<evidence type="ECO:0000256" key="3">
    <source>
        <dbReference type="ARBA" id="ARBA00022606"/>
    </source>
</evidence>
<evidence type="ECO:0000256" key="8">
    <source>
        <dbReference type="ARBA" id="ARBA00023170"/>
    </source>
</evidence>
<dbReference type="GO" id="GO:0004984">
    <property type="term" value="F:olfactory receptor activity"/>
    <property type="evidence" value="ECO:0007669"/>
    <property type="project" value="InterPro"/>
</dbReference>
<evidence type="ECO:0000256" key="7">
    <source>
        <dbReference type="ARBA" id="ARBA00023136"/>
    </source>
</evidence>
<dbReference type="KEGG" id="dwi:6647546"/>
<evidence type="ECO:0000256" key="2">
    <source>
        <dbReference type="ARBA" id="ARBA00022475"/>
    </source>
</evidence>
<gene>
    <name evidence="11" type="primary">Dwil\GK12193</name>
    <name evidence="11" type="ORF">Dwil_GK12193</name>
</gene>
<dbReference type="GO" id="GO:0005886">
    <property type="term" value="C:plasma membrane"/>
    <property type="evidence" value="ECO:0007669"/>
    <property type="project" value="UniProtKB-SubCell"/>
</dbReference>
<evidence type="ECO:0000313" key="12">
    <source>
        <dbReference type="Proteomes" id="UP000007798"/>
    </source>
</evidence>
<evidence type="ECO:0000256" key="10">
    <source>
        <dbReference type="SAM" id="Phobius"/>
    </source>
</evidence>
<dbReference type="InterPro" id="IPR004117">
    <property type="entry name" value="7tm6_olfct_rcpt"/>
</dbReference>
<dbReference type="PANTHER" id="PTHR21137:SF43">
    <property type="entry name" value="ODORANT RECEPTOR 47A-RELATED"/>
    <property type="match status" value="1"/>
</dbReference>
<dbReference type="OrthoDB" id="8185860at2759"/>
<keyword evidence="3" id="KW-0716">Sensory transduction</keyword>
<evidence type="ECO:0000313" key="11">
    <source>
        <dbReference type="EMBL" id="KRF99508.1"/>
    </source>
</evidence>
<feature type="transmembrane region" description="Helical" evidence="10">
    <location>
        <begin position="12"/>
        <end position="31"/>
    </location>
</feature>
<evidence type="ECO:0000256" key="6">
    <source>
        <dbReference type="ARBA" id="ARBA00022989"/>
    </source>
</evidence>
<keyword evidence="8" id="KW-0675">Receptor</keyword>
<protein>
    <submittedName>
        <fullName evidence="11">Uncharacterized protein</fullName>
    </submittedName>
</protein>
<sequence>MCVRLNECFAPLIFVQFFVSSLQLCVVGYLFSTHFNEPQGMYYGAYMVSALIQIFCYCYCGEYLKTESFNFGWAIYDSPWYEETRSSVGITRSMLISMMRAQDACRITGYFFEANMQAFSAIIRTAMSYITMLRSLS</sequence>
<keyword evidence="6 10" id="KW-1133">Transmembrane helix</keyword>
<dbReference type="EMBL" id="CH964232">
    <property type="protein sequence ID" value="KRF99508.1"/>
    <property type="molecule type" value="Genomic_DNA"/>
</dbReference>
<dbReference type="Proteomes" id="UP000007798">
    <property type="component" value="Unassembled WGS sequence"/>
</dbReference>
<dbReference type="PANTHER" id="PTHR21137">
    <property type="entry name" value="ODORANT RECEPTOR"/>
    <property type="match status" value="1"/>
</dbReference>
<dbReference type="STRING" id="7260.A0A0Q9WUG1"/>
<evidence type="ECO:0000256" key="5">
    <source>
        <dbReference type="ARBA" id="ARBA00022725"/>
    </source>
</evidence>
<keyword evidence="5" id="KW-0552">Olfaction</keyword>
<keyword evidence="4 10" id="KW-0812">Transmembrane</keyword>
<dbReference type="Pfam" id="PF02949">
    <property type="entry name" value="7tm_6"/>
    <property type="match status" value="1"/>
</dbReference>
<keyword evidence="2" id="KW-1003">Cell membrane</keyword>
<accession>A0A0Q9WUG1</accession>
<keyword evidence="12" id="KW-1185">Reference proteome</keyword>
<dbReference type="GO" id="GO:0005549">
    <property type="term" value="F:odorant binding"/>
    <property type="evidence" value="ECO:0007669"/>
    <property type="project" value="InterPro"/>
</dbReference>